<protein>
    <submittedName>
        <fullName evidence="2">Uncharacterized protein</fullName>
    </submittedName>
</protein>
<dbReference type="EMBL" id="QYBC01000002">
    <property type="protein sequence ID" value="RYB07164.1"/>
    <property type="molecule type" value="Genomic_DNA"/>
</dbReference>
<reference evidence="2 3" key="1">
    <citation type="submission" date="2018-09" db="EMBL/GenBank/DDBJ databases">
        <authorList>
            <person name="Grouzdev D.S."/>
            <person name="Krutkina M.S."/>
        </authorList>
    </citation>
    <scope>NUCLEOTIDE SEQUENCE [LARGE SCALE GENOMIC DNA]</scope>
    <source>
        <strain evidence="2 3">RmlP001</strain>
    </source>
</reference>
<proteinExistence type="predicted"/>
<evidence type="ECO:0000256" key="1">
    <source>
        <dbReference type="SAM" id="SignalP"/>
    </source>
</evidence>
<gene>
    <name evidence="2" type="ORF">D3272_03610</name>
</gene>
<evidence type="ECO:0000313" key="3">
    <source>
        <dbReference type="Proteomes" id="UP000289411"/>
    </source>
</evidence>
<organism evidence="2 3">
    <name type="scientific">Lichenibacterium ramalinae</name>
    <dbReference type="NCBI Taxonomy" id="2316527"/>
    <lineage>
        <taxon>Bacteria</taxon>
        <taxon>Pseudomonadati</taxon>
        <taxon>Pseudomonadota</taxon>
        <taxon>Alphaproteobacteria</taxon>
        <taxon>Hyphomicrobiales</taxon>
        <taxon>Lichenihabitantaceae</taxon>
        <taxon>Lichenibacterium</taxon>
    </lineage>
</organism>
<keyword evidence="3" id="KW-1185">Reference proteome</keyword>
<feature type="chain" id="PRO_5020997542" evidence="1">
    <location>
        <begin position="24"/>
        <end position="147"/>
    </location>
</feature>
<dbReference type="AlphaFoldDB" id="A0A4Q2RHH5"/>
<feature type="signal peptide" evidence="1">
    <location>
        <begin position="1"/>
        <end position="23"/>
    </location>
</feature>
<keyword evidence="1" id="KW-0732">Signal</keyword>
<sequence>MARAFRALALALALTGLAGTALARPVVPAEKRYFDYDGEVPVCGDAGVLSTISARFARKESEYWNTSLEIVSFDRVKLLAARPWGLDHIPRNFCTARALLNDNSYHDVSYSVAEDLGLIGFGPGVEWCLLGLDRDLAYAPACQLARP</sequence>
<reference evidence="2 3" key="2">
    <citation type="submission" date="2019-02" db="EMBL/GenBank/DDBJ databases">
        <title>'Lichenibacterium ramalinii' gen. nov. sp. nov., 'Lichenibacterium minor' gen. nov. sp. nov.</title>
        <authorList>
            <person name="Pankratov T."/>
        </authorList>
    </citation>
    <scope>NUCLEOTIDE SEQUENCE [LARGE SCALE GENOMIC DNA]</scope>
    <source>
        <strain evidence="2 3">RmlP001</strain>
    </source>
</reference>
<evidence type="ECO:0000313" key="2">
    <source>
        <dbReference type="EMBL" id="RYB07164.1"/>
    </source>
</evidence>
<accession>A0A4Q2RHH5</accession>
<dbReference type="OrthoDB" id="9808546at2"/>
<comment type="caution">
    <text evidence="2">The sequence shown here is derived from an EMBL/GenBank/DDBJ whole genome shotgun (WGS) entry which is preliminary data.</text>
</comment>
<name>A0A4Q2RHH5_9HYPH</name>
<dbReference type="Proteomes" id="UP000289411">
    <property type="component" value="Unassembled WGS sequence"/>
</dbReference>
<dbReference type="RefSeq" id="WP_129217759.1">
    <property type="nucleotide sequence ID" value="NZ_QYBC01000002.1"/>
</dbReference>